<proteinExistence type="predicted"/>
<dbReference type="Proteomes" id="UP000006304">
    <property type="component" value="Chromosome"/>
</dbReference>
<protein>
    <submittedName>
        <fullName evidence="1">Uncharacterized protein</fullName>
    </submittedName>
</protein>
<sequence length="111" mass="12005">MSMTLQVDLEKLGVKSNQMYGLGDEAARLEVADGMLPLLSWGEKLRAVDEAKGLAGDVEDRLITAVTGRLREIGGLMHQATIKFREAEADNAAEILAATYTKDSGEWGAPR</sequence>
<keyword evidence="2" id="KW-1185">Reference proteome</keyword>
<dbReference type="STRING" id="1133849.O3I_020495"/>
<reference evidence="1 2" key="1">
    <citation type="journal article" date="2012" name="J. Bacteriol.">
        <title>Complete genome sequence of Nocardia brasiliensis HUJEG-1.</title>
        <authorList>
            <person name="Vera-Cabrera L."/>
            <person name="Ortiz-Lopez R."/>
            <person name="Elizondo-Gonzalez R."/>
            <person name="Perez-Maya A.A."/>
            <person name="Ocampo-Candiani J."/>
        </authorList>
    </citation>
    <scope>NUCLEOTIDE SEQUENCE [LARGE SCALE GENOMIC DNA]</scope>
    <source>
        <strain evidence="2">ATCC 700358</strain>
    </source>
</reference>
<dbReference type="EMBL" id="CP003876">
    <property type="protein sequence ID" value="AFU02058.1"/>
    <property type="molecule type" value="Genomic_DNA"/>
</dbReference>
<gene>
    <name evidence="1" type="ORF">O3I_020495</name>
</gene>
<dbReference type="AlphaFoldDB" id="K0EQJ7"/>
<accession>K0EQJ7</accession>
<name>K0EQJ7_NOCB7</name>
<dbReference type="KEGG" id="nbr:O3I_020495"/>
<dbReference type="HOGENOM" id="CLU_2155704_0_0_11"/>
<evidence type="ECO:0000313" key="1">
    <source>
        <dbReference type="EMBL" id="AFU02058.1"/>
    </source>
</evidence>
<organism evidence="1 2">
    <name type="scientific">Nocardia brasiliensis (strain ATCC 700358 / HUJEG-1)</name>
    <dbReference type="NCBI Taxonomy" id="1133849"/>
    <lineage>
        <taxon>Bacteria</taxon>
        <taxon>Bacillati</taxon>
        <taxon>Actinomycetota</taxon>
        <taxon>Actinomycetes</taxon>
        <taxon>Mycobacteriales</taxon>
        <taxon>Nocardiaceae</taxon>
        <taxon>Nocardia</taxon>
    </lineage>
</organism>
<evidence type="ECO:0000313" key="2">
    <source>
        <dbReference type="Proteomes" id="UP000006304"/>
    </source>
</evidence>